<keyword evidence="2" id="KW-1185">Reference proteome</keyword>
<organism evidence="1 2">
    <name type="scientific">Patella caerulea</name>
    <name type="common">Rayed Mediterranean limpet</name>
    <dbReference type="NCBI Taxonomy" id="87958"/>
    <lineage>
        <taxon>Eukaryota</taxon>
        <taxon>Metazoa</taxon>
        <taxon>Spiralia</taxon>
        <taxon>Lophotrochozoa</taxon>
        <taxon>Mollusca</taxon>
        <taxon>Gastropoda</taxon>
        <taxon>Patellogastropoda</taxon>
        <taxon>Patelloidea</taxon>
        <taxon>Patellidae</taxon>
        <taxon>Patella</taxon>
    </lineage>
</organism>
<accession>A0AAN8K8R3</accession>
<dbReference type="AlphaFoldDB" id="A0AAN8K8R3"/>
<sequence length="207" mass="24652">MGFKGYKYERLYDDHIILSEIHNNMVLVKERKSTFHINRKCPIINQYVDFKHGCHTADVLRPSIFIEKRKSALFDDTPFELKYDTFLERLATKPSVTLEDQMNQVTKCKQRIIKDYPRFLNPFDDGYYYRKKTFVTNDIEDCEPFKDDNLPKLVKSEISSNSNTDGDNNNIQDKTEEIECTIKSSKNIFKRLKRRITKSFRSLFKTY</sequence>
<evidence type="ECO:0000313" key="2">
    <source>
        <dbReference type="Proteomes" id="UP001347796"/>
    </source>
</evidence>
<dbReference type="Proteomes" id="UP001347796">
    <property type="component" value="Unassembled WGS sequence"/>
</dbReference>
<gene>
    <name evidence="1" type="ORF">SNE40_004417</name>
</gene>
<comment type="caution">
    <text evidence="1">The sequence shown here is derived from an EMBL/GenBank/DDBJ whole genome shotgun (WGS) entry which is preliminary data.</text>
</comment>
<reference evidence="1 2" key="1">
    <citation type="submission" date="2024-01" db="EMBL/GenBank/DDBJ databases">
        <title>The genome of the rayed Mediterranean limpet Patella caerulea (Linnaeus, 1758).</title>
        <authorList>
            <person name="Anh-Thu Weber A."/>
            <person name="Halstead-Nussloch G."/>
        </authorList>
    </citation>
    <scope>NUCLEOTIDE SEQUENCE [LARGE SCALE GENOMIC DNA]</scope>
    <source>
        <strain evidence="1">AATW-2023a</strain>
        <tissue evidence="1">Whole specimen</tissue>
    </source>
</reference>
<name>A0AAN8K8R3_PATCE</name>
<dbReference type="EMBL" id="JAZGQO010000003">
    <property type="protein sequence ID" value="KAK6188181.1"/>
    <property type="molecule type" value="Genomic_DNA"/>
</dbReference>
<protein>
    <submittedName>
        <fullName evidence="1">Uncharacterized protein</fullName>
    </submittedName>
</protein>
<evidence type="ECO:0000313" key="1">
    <source>
        <dbReference type="EMBL" id="KAK6188181.1"/>
    </source>
</evidence>
<proteinExistence type="predicted"/>